<sequence length="86" mass="9814">MFTRSEIHADNDSVKHRYRGHGVFSAGLDLAYRALRVSKKPTVVLVDAAFSAYGLQFPYFPFRKPGEAHRNLVPARRARNERAIIE</sequence>
<accession>A0A450TSM1</accession>
<dbReference type="EMBL" id="CAADFE010000027">
    <property type="protein sequence ID" value="VFJ71494.1"/>
    <property type="molecule type" value="Genomic_DNA"/>
</dbReference>
<reference evidence="1" key="1">
    <citation type="submission" date="2019-02" db="EMBL/GenBank/DDBJ databases">
        <authorList>
            <person name="Gruber-Vodicka R. H."/>
            <person name="Seah K. B. B."/>
        </authorList>
    </citation>
    <scope>NUCLEOTIDE SEQUENCE</scope>
    <source>
        <strain evidence="1">BECK_BZ131</strain>
    </source>
</reference>
<evidence type="ECO:0000313" key="1">
    <source>
        <dbReference type="EMBL" id="VFJ71494.1"/>
    </source>
</evidence>
<gene>
    <name evidence="1" type="ORF">BECKFW1821C_GA0114237_102727</name>
</gene>
<protein>
    <submittedName>
        <fullName evidence="1">Uncharacterized protein</fullName>
    </submittedName>
</protein>
<dbReference type="AlphaFoldDB" id="A0A450TSM1"/>
<proteinExistence type="predicted"/>
<name>A0A450TSM1_9GAMM</name>
<organism evidence="1">
    <name type="scientific">Candidatus Kentrum sp. FW</name>
    <dbReference type="NCBI Taxonomy" id="2126338"/>
    <lineage>
        <taxon>Bacteria</taxon>
        <taxon>Pseudomonadati</taxon>
        <taxon>Pseudomonadota</taxon>
        <taxon>Gammaproteobacteria</taxon>
        <taxon>Candidatus Kentrum</taxon>
    </lineage>
</organism>